<dbReference type="OrthoDB" id="2149705at2759"/>
<dbReference type="EMBL" id="GL945434">
    <property type="protein sequence ID" value="EGO24540.1"/>
    <property type="molecule type" value="Genomic_DNA"/>
</dbReference>
<gene>
    <name evidence="2" type="ORF">SERLADRAFT_361552</name>
</gene>
<dbReference type="SUPFAM" id="SSF88697">
    <property type="entry name" value="PUA domain-like"/>
    <property type="match status" value="1"/>
</dbReference>
<dbReference type="Proteomes" id="UP000008064">
    <property type="component" value="Unassembled WGS sequence"/>
</dbReference>
<sequence length="200" mass="22755">MSTNSKTPVREDAILPMKNDAMQLILQGVKNYEFRSYLIAHTVHRVWFYLNAPLSHLAYICEIDPARTRKGGDPPLPEDGVGNKEFNEGSADWARIGYAYRIRSLYKLRHPIHLRDLKARYGLKGAPRSLVYAPPKILADVAWNDQERIIPGSAGTSLDSYWHPKAGVPKPIKSNSSDLKRKRRYSTESIDLKQRNKQVG</sequence>
<accession>F8NX65</accession>
<protein>
    <submittedName>
        <fullName evidence="2">Uncharacterized protein</fullName>
    </submittedName>
</protein>
<dbReference type="KEGG" id="sla:SERLADRAFT_361552"/>
<dbReference type="HOGENOM" id="CLU_103806_2_0_1"/>
<dbReference type="GeneID" id="18809856"/>
<proteinExistence type="predicted"/>
<evidence type="ECO:0000256" key="1">
    <source>
        <dbReference type="SAM" id="MobiDB-lite"/>
    </source>
</evidence>
<evidence type="ECO:0000313" key="2">
    <source>
        <dbReference type="EMBL" id="EGO24540.1"/>
    </source>
</evidence>
<organism>
    <name type="scientific">Serpula lacrymans var. lacrymans (strain S7.9)</name>
    <name type="common">Dry rot fungus</name>
    <dbReference type="NCBI Taxonomy" id="578457"/>
    <lineage>
        <taxon>Eukaryota</taxon>
        <taxon>Fungi</taxon>
        <taxon>Dikarya</taxon>
        <taxon>Basidiomycota</taxon>
        <taxon>Agaricomycotina</taxon>
        <taxon>Agaricomycetes</taxon>
        <taxon>Agaricomycetidae</taxon>
        <taxon>Boletales</taxon>
        <taxon>Coniophorineae</taxon>
        <taxon>Serpulaceae</taxon>
        <taxon>Serpula</taxon>
    </lineage>
</organism>
<name>F8NX65_SERL9</name>
<reference evidence="2" key="1">
    <citation type="submission" date="2011-04" db="EMBL/GenBank/DDBJ databases">
        <title>Evolution of plant cell wall degrading machinery underlies the functional diversity of forest fungi.</title>
        <authorList>
            <consortium name="US DOE Joint Genome Institute (JGI-PGF)"/>
            <person name="Eastwood D.C."/>
            <person name="Floudas D."/>
            <person name="Binder M."/>
            <person name="Majcherczyk A."/>
            <person name="Schneider P."/>
            <person name="Aerts A."/>
            <person name="Asiegbu F.O."/>
            <person name="Baker S.E."/>
            <person name="Barry K."/>
            <person name="Bendiksby M."/>
            <person name="Blumentritt M."/>
            <person name="Coutinho P.M."/>
            <person name="Cullen D."/>
            <person name="Cullen D."/>
            <person name="Gathman A."/>
            <person name="Goodell B."/>
            <person name="Henrissat B."/>
            <person name="Ihrmark K."/>
            <person name="Kauserud H."/>
            <person name="Kohler A."/>
            <person name="LaButti K."/>
            <person name="Lapidus A."/>
            <person name="Lavin J.L."/>
            <person name="Lee Y.-H."/>
            <person name="Lindquist E."/>
            <person name="Lilly W."/>
            <person name="Lucas S."/>
            <person name="Morin E."/>
            <person name="Murat C."/>
            <person name="Oguiza J.A."/>
            <person name="Park J."/>
            <person name="Pisabarro A.G."/>
            <person name="Riley R."/>
            <person name="Rosling A."/>
            <person name="Salamov A."/>
            <person name="Schmidt O."/>
            <person name="Schmutz J."/>
            <person name="Skrede I."/>
            <person name="Stenlid J."/>
            <person name="Wiebenga A."/>
            <person name="Xie X."/>
            <person name="Kues U."/>
            <person name="Hibbett D.S."/>
            <person name="Hoffmeister D."/>
            <person name="Hogberg N."/>
            <person name="Martin F."/>
            <person name="Grigoriev I.V."/>
            <person name="Watkinson S.C."/>
        </authorList>
    </citation>
    <scope>NUCLEOTIDE SEQUENCE</scope>
    <source>
        <strain evidence="2">S7.9</strain>
    </source>
</reference>
<dbReference type="InterPro" id="IPR015947">
    <property type="entry name" value="PUA-like_sf"/>
</dbReference>
<feature type="region of interest" description="Disordered" evidence="1">
    <location>
        <begin position="161"/>
        <end position="200"/>
    </location>
</feature>
<dbReference type="RefSeq" id="XP_007318559.1">
    <property type="nucleotide sequence ID" value="XM_007318497.1"/>
</dbReference>
<dbReference type="AlphaFoldDB" id="F8NX65"/>